<accession>A0A9D9HUV3</accession>
<sequence length="357" mass="41870">MPTRKITILLISILYCIRISAERPNLLYNVDFLTYFDNREYHSEYQIPQTIFSFRLSPEIGIGINDRSGGSHRVMAGIHYTQPLGAYWDKSNFSPIAYYRYDYKGIRISLGSIPYIQRIERLPDYLLYDSIAYATPNIRGALLSYSSNIGYVEFMCDWRGFRSDKTREMFRLVLNGLYHHHWLELGGLAQINHKAGFAPPAQHEGVCDDIYIQPQIGINLSKYTPLDSICLRGSYIIGIQRYRDIQSTKIPQGGLIEFFARWRFVGLENTLYFGQNLMPFYSYYGSDLNQGDPFYRSPLYNRTDLFLYLINNNFVNCYFSWNIHYDAQRIQHQQQLIIRFSLDGLHKKEKLKGLFDK</sequence>
<organism evidence="1 2">
    <name type="scientific">Candidatus Gallipaludibacter merdavium</name>
    <dbReference type="NCBI Taxonomy" id="2840839"/>
    <lineage>
        <taxon>Bacteria</taxon>
        <taxon>Pseudomonadati</taxon>
        <taxon>Bacteroidota</taxon>
        <taxon>Bacteroidia</taxon>
        <taxon>Bacteroidales</taxon>
        <taxon>Candidatus Gallipaludibacter</taxon>
    </lineage>
</organism>
<reference evidence="1" key="2">
    <citation type="journal article" date="2021" name="PeerJ">
        <title>Extensive microbial diversity within the chicken gut microbiome revealed by metagenomics and culture.</title>
        <authorList>
            <person name="Gilroy R."/>
            <person name="Ravi A."/>
            <person name="Getino M."/>
            <person name="Pursley I."/>
            <person name="Horton D.L."/>
            <person name="Alikhan N.F."/>
            <person name="Baker D."/>
            <person name="Gharbi K."/>
            <person name="Hall N."/>
            <person name="Watson M."/>
            <person name="Adriaenssens E.M."/>
            <person name="Foster-Nyarko E."/>
            <person name="Jarju S."/>
            <person name="Secka A."/>
            <person name="Antonio M."/>
            <person name="Oren A."/>
            <person name="Chaudhuri R.R."/>
            <person name="La Ragione R."/>
            <person name="Hildebrand F."/>
            <person name="Pallen M.J."/>
        </authorList>
    </citation>
    <scope>NUCLEOTIDE SEQUENCE</scope>
    <source>
        <strain evidence="1">G3-3990</strain>
    </source>
</reference>
<dbReference type="Proteomes" id="UP000823641">
    <property type="component" value="Unassembled WGS sequence"/>
</dbReference>
<proteinExistence type="predicted"/>
<protein>
    <submittedName>
        <fullName evidence="1">Uncharacterized protein</fullName>
    </submittedName>
</protein>
<dbReference type="EMBL" id="JADIMG010000092">
    <property type="protein sequence ID" value="MBO8460596.1"/>
    <property type="molecule type" value="Genomic_DNA"/>
</dbReference>
<name>A0A9D9HUV3_9BACT</name>
<evidence type="ECO:0000313" key="1">
    <source>
        <dbReference type="EMBL" id="MBO8460596.1"/>
    </source>
</evidence>
<reference evidence="1" key="1">
    <citation type="submission" date="2020-10" db="EMBL/GenBank/DDBJ databases">
        <authorList>
            <person name="Gilroy R."/>
        </authorList>
    </citation>
    <scope>NUCLEOTIDE SEQUENCE</scope>
    <source>
        <strain evidence="1">G3-3990</strain>
    </source>
</reference>
<evidence type="ECO:0000313" key="2">
    <source>
        <dbReference type="Proteomes" id="UP000823641"/>
    </source>
</evidence>
<comment type="caution">
    <text evidence="1">The sequence shown here is derived from an EMBL/GenBank/DDBJ whole genome shotgun (WGS) entry which is preliminary data.</text>
</comment>
<gene>
    <name evidence="1" type="ORF">IAA73_09715</name>
</gene>
<dbReference type="AlphaFoldDB" id="A0A9D9HUV3"/>